<dbReference type="Pfam" id="PF15743">
    <property type="entry name" value="SPATA1_C"/>
    <property type="match status" value="1"/>
</dbReference>
<feature type="region of interest" description="Disordered" evidence="2">
    <location>
        <begin position="1"/>
        <end position="27"/>
    </location>
</feature>
<dbReference type="AlphaFoldDB" id="A0A1S3HVI7"/>
<proteinExistence type="predicted"/>
<feature type="compositionally biased region" description="Polar residues" evidence="2">
    <location>
        <begin position="239"/>
        <end position="256"/>
    </location>
</feature>
<dbReference type="GeneID" id="106158545"/>
<feature type="region of interest" description="Disordered" evidence="2">
    <location>
        <begin position="143"/>
        <end position="164"/>
    </location>
</feature>
<feature type="region of interest" description="Disordered" evidence="2">
    <location>
        <begin position="563"/>
        <end position="582"/>
    </location>
</feature>
<feature type="domain" description="Spermatogenesis-associated protein 1 C-terminal" evidence="3">
    <location>
        <begin position="403"/>
        <end position="551"/>
    </location>
</feature>
<gene>
    <name evidence="5" type="primary">LOC106158545</name>
</gene>
<sequence length="582" mass="66658">MRNHGQEDSMRNSKMSRGGEYPERSPSEQLVDLHVYVMPPDLWRENKNNAVNEVISEMSSAGFIRVHPQQKIYELRSEIEVQLGGNNVPKEYVFLKSVGRCLTRVRPKQEVELKAKNFVPPQAYLPEIFVLEATPELRELFKNDSPRTVTNHRSPGSSQQSPYFQRTQNGYNAREMSYNDTAKYDGNTYGHGRRGHSFETAENGLYPGHSQRQGAISSHATQTEHDAHITGKDGRGKGHSQSPDTRSANTHTTNGDSGIADGTPDREFRRDRTRDTLDRRKNDSGHGGGSHLDGTSEGTREDRQKQEDPSHGWVEEERRRLESKERHRLERKGGDSQEQGSEEEAWSQDNAEGLDSGSPNSLSRFPSPPPLTLESINSADSNLRESSSARERRQQEKEKLLAELEVAREERKEVERKREELVKKAKQLQHKTNNRRNQARDIWKKKYFEEKKKTPPLEDQCNKLRHEIEVLHRRLMSQLEGTKDARHDGKAPGLPSQKNNYKIQATRLHHETEELRRKVENAKMKLTAEMKLRNQAETELRALRAELTQKKINVTLTRSQQMAALGSSHDVFSPRTPVATPR</sequence>
<feature type="compositionally biased region" description="Basic and acidic residues" evidence="2">
    <location>
        <begin position="387"/>
        <end position="397"/>
    </location>
</feature>
<name>A0A1S3HVI7_LINAN</name>
<evidence type="ECO:0000256" key="1">
    <source>
        <dbReference type="SAM" id="Coils"/>
    </source>
</evidence>
<evidence type="ECO:0000313" key="5">
    <source>
        <dbReference type="RefSeq" id="XP_013390050.1"/>
    </source>
</evidence>
<evidence type="ECO:0000256" key="2">
    <source>
        <dbReference type="SAM" id="MobiDB-lite"/>
    </source>
</evidence>
<keyword evidence="1" id="KW-0175">Coiled coil</keyword>
<protein>
    <submittedName>
        <fullName evidence="5">Spermatogenesis-associated protein 1 isoform X2</fullName>
    </submittedName>
</protein>
<accession>A0A1S3HVI7</accession>
<feature type="compositionally biased region" description="Polar residues" evidence="2">
    <location>
        <begin position="210"/>
        <end position="221"/>
    </location>
</feature>
<dbReference type="OrthoDB" id="9901850at2759"/>
<feature type="compositionally biased region" description="Basic and acidic residues" evidence="2">
    <location>
        <begin position="263"/>
        <end position="284"/>
    </location>
</feature>
<dbReference type="InterPro" id="IPR039062">
    <property type="entry name" value="SPAT1"/>
</dbReference>
<feature type="compositionally biased region" description="Basic and acidic residues" evidence="2">
    <location>
        <begin position="298"/>
        <end position="335"/>
    </location>
</feature>
<dbReference type="PANTHER" id="PTHR14421:SF3">
    <property type="entry name" value="SPERMATOGENESIS-ASSOCIATED PROTEIN 1"/>
    <property type="match status" value="1"/>
</dbReference>
<feature type="region of interest" description="Disordered" evidence="2">
    <location>
        <begin position="182"/>
        <end position="397"/>
    </location>
</feature>
<evidence type="ECO:0000259" key="3">
    <source>
        <dbReference type="Pfam" id="PF15743"/>
    </source>
</evidence>
<evidence type="ECO:0000313" key="4">
    <source>
        <dbReference type="Proteomes" id="UP000085678"/>
    </source>
</evidence>
<feature type="coiled-coil region" evidence="1">
    <location>
        <begin position="498"/>
        <end position="553"/>
    </location>
</feature>
<feature type="compositionally biased region" description="Basic and acidic residues" evidence="2">
    <location>
        <begin position="1"/>
        <end position="11"/>
    </location>
</feature>
<dbReference type="InterPro" id="IPR031478">
    <property type="entry name" value="SPATA1_C"/>
</dbReference>
<feature type="compositionally biased region" description="Basic and acidic residues" evidence="2">
    <location>
        <begin position="222"/>
        <end position="236"/>
    </location>
</feature>
<feature type="compositionally biased region" description="Polar residues" evidence="2">
    <location>
        <begin position="146"/>
        <end position="164"/>
    </location>
</feature>
<dbReference type="Proteomes" id="UP000085678">
    <property type="component" value="Unplaced"/>
</dbReference>
<organism evidence="4 5">
    <name type="scientific">Lingula anatina</name>
    <name type="common">Brachiopod</name>
    <name type="synonym">Lingula unguis</name>
    <dbReference type="NCBI Taxonomy" id="7574"/>
    <lineage>
        <taxon>Eukaryota</taxon>
        <taxon>Metazoa</taxon>
        <taxon>Spiralia</taxon>
        <taxon>Lophotrochozoa</taxon>
        <taxon>Brachiopoda</taxon>
        <taxon>Linguliformea</taxon>
        <taxon>Lingulata</taxon>
        <taxon>Lingulida</taxon>
        <taxon>Linguloidea</taxon>
        <taxon>Lingulidae</taxon>
        <taxon>Lingula</taxon>
    </lineage>
</organism>
<keyword evidence="4" id="KW-1185">Reference proteome</keyword>
<reference evidence="5" key="1">
    <citation type="submission" date="2025-08" db="UniProtKB">
        <authorList>
            <consortium name="RefSeq"/>
        </authorList>
    </citation>
    <scope>IDENTIFICATION</scope>
    <source>
        <tissue evidence="5">Gonads</tissue>
    </source>
</reference>
<dbReference type="RefSeq" id="XP_013390050.1">
    <property type="nucleotide sequence ID" value="XM_013534596.1"/>
</dbReference>
<dbReference type="PANTHER" id="PTHR14421">
    <property type="entry name" value="SPERMATOGENESIS-ASSOCIATED PROTEIN 1"/>
    <property type="match status" value="1"/>
</dbReference>